<dbReference type="STRING" id="1802730.A2591_01800"/>
<keyword evidence="1" id="KW-1133">Transmembrane helix</keyword>
<reference evidence="2 3" key="1">
    <citation type="journal article" date="2016" name="Nat. Commun.">
        <title>Thousands of microbial genomes shed light on interconnected biogeochemical processes in an aquifer system.</title>
        <authorList>
            <person name="Anantharaman K."/>
            <person name="Brown C.T."/>
            <person name="Hug L.A."/>
            <person name="Sharon I."/>
            <person name="Castelle C.J."/>
            <person name="Probst A.J."/>
            <person name="Thomas B.C."/>
            <person name="Singh A."/>
            <person name="Wilkins M.J."/>
            <person name="Karaoz U."/>
            <person name="Brodie E.L."/>
            <person name="Williams K.H."/>
            <person name="Hubbard S.S."/>
            <person name="Banfield J.F."/>
        </authorList>
    </citation>
    <scope>NUCLEOTIDE SEQUENCE [LARGE SCALE GENOMIC DNA]</scope>
</reference>
<name>A0A1G2SMS8_9BACT</name>
<comment type="caution">
    <text evidence="2">The sequence shown here is derived from an EMBL/GenBank/DDBJ whole genome shotgun (WGS) entry which is preliminary data.</text>
</comment>
<proteinExistence type="predicted"/>
<keyword evidence="1" id="KW-0812">Transmembrane</keyword>
<organism evidence="2 3">
    <name type="scientific">Candidatus Yonathbacteria bacterium RIFOXYD1_FULL_52_36</name>
    <dbReference type="NCBI Taxonomy" id="1802730"/>
    <lineage>
        <taxon>Bacteria</taxon>
        <taxon>Candidatus Yonathiibacteriota</taxon>
    </lineage>
</organism>
<evidence type="ECO:0000313" key="2">
    <source>
        <dbReference type="EMBL" id="OHA86276.1"/>
    </source>
</evidence>
<evidence type="ECO:0000313" key="3">
    <source>
        <dbReference type="Proteomes" id="UP000178168"/>
    </source>
</evidence>
<dbReference type="Proteomes" id="UP000178168">
    <property type="component" value="Unassembled WGS sequence"/>
</dbReference>
<protein>
    <submittedName>
        <fullName evidence="2">Uncharacterized protein</fullName>
    </submittedName>
</protein>
<gene>
    <name evidence="2" type="ORF">A2591_01800</name>
</gene>
<keyword evidence="1" id="KW-0472">Membrane</keyword>
<dbReference type="EMBL" id="MHUZ01000005">
    <property type="protein sequence ID" value="OHA86276.1"/>
    <property type="molecule type" value="Genomic_DNA"/>
</dbReference>
<feature type="transmembrane region" description="Helical" evidence="1">
    <location>
        <begin position="21"/>
        <end position="42"/>
    </location>
</feature>
<dbReference type="AlphaFoldDB" id="A0A1G2SMS8"/>
<feature type="transmembrane region" description="Helical" evidence="1">
    <location>
        <begin position="48"/>
        <end position="66"/>
    </location>
</feature>
<accession>A0A1G2SMS8</accession>
<sequence length="75" mass="8640">MRWQNSASLENEERKEALTSFVSWIFTDIGGIALLLFFLWTLQDEGTSLFYVAAIIYAGVGIYKLVSLVRNRYRS</sequence>
<evidence type="ECO:0000256" key="1">
    <source>
        <dbReference type="SAM" id="Phobius"/>
    </source>
</evidence>